<gene>
    <name evidence="2" type="ORF">FE257_003350</name>
</gene>
<dbReference type="PANTHER" id="PTHR34861">
    <property type="match status" value="1"/>
</dbReference>
<name>A0AAD4GWN3_ASPNN</name>
<keyword evidence="3" id="KW-1185">Reference proteome</keyword>
<reference evidence="2" key="1">
    <citation type="journal article" date="2019" name="Beilstein J. Org. Chem.">
        <title>Nanangenines: drimane sesquiterpenoids as the dominant metabolite cohort of a novel Australian fungus, Aspergillus nanangensis.</title>
        <authorList>
            <person name="Lacey H.J."/>
            <person name="Gilchrist C.L.M."/>
            <person name="Crombie A."/>
            <person name="Kalaitzis J.A."/>
            <person name="Vuong D."/>
            <person name="Rutledge P.J."/>
            <person name="Turner P."/>
            <person name="Pitt J.I."/>
            <person name="Lacey E."/>
            <person name="Chooi Y.H."/>
            <person name="Piggott A.M."/>
        </authorList>
    </citation>
    <scope>NUCLEOTIDE SEQUENCE</scope>
    <source>
        <strain evidence="2">MST-FP2251</strain>
    </source>
</reference>
<sequence>MTKLPQFDDLPPVDGMPQGCSWGIFDQNGEKDMYGTLNLLTPEAVQAAAAEIRQGVSISLNWPLGSIKIPGFFRKSLERQVMKLEDPQSGKIFAFDDEIHFNTQASSQWDSLCHVQHLPSELTYNGFKATVEGLENAADLPTLNRWHDRGCVVGRGVLIDFVSYAEAKGIDYSPFSGARIGPDEIEAIAAHQGTTFQEGDILIIRFGFSEALGRMTGNEQGQAMAGGRISGVEGSVDMARWLWNRHFAAIACDNIAVEALPPIIDGQERPPTDLVLHPWCLSLMGMPLGELWDLQKLADKCRQAKKYSFFLTSAPLNVPGAVGSPPNAVAIL</sequence>
<dbReference type="PANTHER" id="PTHR34861:SF10">
    <property type="entry name" value="CYCLASE"/>
    <property type="match status" value="1"/>
</dbReference>
<dbReference type="GO" id="GO:0019441">
    <property type="term" value="P:L-tryptophan catabolic process to kynurenine"/>
    <property type="evidence" value="ECO:0007669"/>
    <property type="project" value="InterPro"/>
</dbReference>
<dbReference type="AlphaFoldDB" id="A0AAD4GWN3"/>
<reference evidence="2" key="2">
    <citation type="submission" date="2020-02" db="EMBL/GenBank/DDBJ databases">
        <authorList>
            <person name="Gilchrist C.L.M."/>
            <person name="Chooi Y.-H."/>
        </authorList>
    </citation>
    <scope>NUCLEOTIDE SEQUENCE</scope>
    <source>
        <strain evidence="2">MST-FP2251</strain>
    </source>
</reference>
<evidence type="ECO:0008006" key="4">
    <source>
        <dbReference type="Google" id="ProtNLM"/>
    </source>
</evidence>
<dbReference type="Gene3D" id="3.50.30.50">
    <property type="entry name" value="Putative cyclase"/>
    <property type="match status" value="1"/>
</dbReference>
<evidence type="ECO:0000313" key="2">
    <source>
        <dbReference type="EMBL" id="KAF9891865.1"/>
    </source>
</evidence>
<dbReference type="Proteomes" id="UP001194746">
    <property type="component" value="Unassembled WGS sequence"/>
</dbReference>
<accession>A0AAD4GWN3</accession>
<dbReference type="EMBL" id="VCAU01000016">
    <property type="protein sequence ID" value="KAF9891865.1"/>
    <property type="molecule type" value="Genomic_DNA"/>
</dbReference>
<dbReference type="InterPro" id="IPR007325">
    <property type="entry name" value="KFase/CYL"/>
</dbReference>
<comment type="similarity">
    <text evidence="1">Belongs to the Cyclase 1 superfamily.</text>
</comment>
<evidence type="ECO:0000313" key="3">
    <source>
        <dbReference type="Proteomes" id="UP001194746"/>
    </source>
</evidence>
<dbReference type="InterPro" id="IPR037175">
    <property type="entry name" value="KFase_sf"/>
</dbReference>
<proteinExistence type="inferred from homology"/>
<evidence type="ECO:0000256" key="1">
    <source>
        <dbReference type="ARBA" id="ARBA00007865"/>
    </source>
</evidence>
<dbReference type="SUPFAM" id="SSF102198">
    <property type="entry name" value="Putative cyclase"/>
    <property type="match status" value="1"/>
</dbReference>
<dbReference type="Pfam" id="PF04199">
    <property type="entry name" value="Cyclase"/>
    <property type="match status" value="1"/>
</dbReference>
<comment type="caution">
    <text evidence="2">The sequence shown here is derived from an EMBL/GenBank/DDBJ whole genome shotgun (WGS) entry which is preliminary data.</text>
</comment>
<organism evidence="2 3">
    <name type="scientific">Aspergillus nanangensis</name>
    <dbReference type="NCBI Taxonomy" id="2582783"/>
    <lineage>
        <taxon>Eukaryota</taxon>
        <taxon>Fungi</taxon>
        <taxon>Dikarya</taxon>
        <taxon>Ascomycota</taxon>
        <taxon>Pezizomycotina</taxon>
        <taxon>Eurotiomycetes</taxon>
        <taxon>Eurotiomycetidae</taxon>
        <taxon>Eurotiales</taxon>
        <taxon>Aspergillaceae</taxon>
        <taxon>Aspergillus</taxon>
        <taxon>Aspergillus subgen. Circumdati</taxon>
    </lineage>
</organism>
<dbReference type="GO" id="GO:0004061">
    <property type="term" value="F:arylformamidase activity"/>
    <property type="evidence" value="ECO:0007669"/>
    <property type="project" value="InterPro"/>
</dbReference>
<protein>
    <recommendedName>
        <fullName evidence="4">Cyclase family protein</fullName>
    </recommendedName>
</protein>